<evidence type="ECO:0000313" key="1">
    <source>
        <dbReference type="EMBL" id="KDB53915.1"/>
    </source>
</evidence>
<keyword evidence="2" id="KW-1185">Reference proteome</keyword>
<evidence type="ECO:0000313" key="2">
    <source>
        <dbReference type="Proteomes" id="UP000026714"/>
    </source>
</evidence>
<dbReference type="EMBL" id="AZRA01000010">
    <property type="protein sequence ID" value="KDB53915.1"/>
    <property type="molecule type" value="Genomic_DNA"/>
</dbReference>
<reference evidence="1 2" key="1">
    <citation type="journal article" date="2014" name="FEMS Microbiol. Ecol.">
        <title>Sphaerotilus natans encrusted with nanoball-shaped Fe(III) oxide minerals formed by nitrate-reducing mixotrophic Fe(II) oxidation.</title>
        <authorList>
            <person name="Park S."/>
            <person name="Kim D.H."/>
            <person name="Lee J.H."/>
            <person name="Hur H.G."/>
        </authorList>
    </citation>
    <scope>NUCLEOTIDE SEQUENCE [LARGE SCALE GENOMIC DNA]</scope>
    <source>
        <strain evidence="1 2">DSM 6575</strain>
    </source>
</reference>
<dbReference type="RefSeq" id="WP_037477807.1">
    <property type="nucleotide sequence ID" value="NZ_AZRA01000010.1"/>
</dbReference>
<dbReference type="STRING" id="34103.SAMN05421778_11486"/>
<organism evidence="1 2">
    <name type="scientific">Sphaerotilus natans subsp. natans DSM 6575</name>
    <dbReference type="NCBI Taxonomy" id="1286631"/>
    <lineage>
        <taxon>Bacteria</taxon>
        <taxon>Pseudomonadati</taxon>
        <taxon>Pseudomonadota</taxon>
        <taxon>Betaproteobacteria</taxon>
        <taxon>Burkholderiales</taxon>
        <taxon>Sphaerotilaceae</taxon>
        <taxon>Sphaerotilus</taxon>
    </lineage>
</organism>
<gene>
    <name evidence="1" type="ORF">X805_04690</name>
</gene>
<comment type="caution">
    <text evidence="1">The sequence shown here is derived from an EMBL/GenBank/DDBJ whole genome shotgun (WGS) entry which is preliminary data.</text>
</comment>
<accession>A0A059KRB9</accession>
<name>A0A059KRB9_9BURK</name>
<protein>
    <submittedName>
        <fullName evidence="1">Uncharacterized protein</fullName>
    </submittedName>
</protein>
<proteinExistence type="predicted"/>
<sequence length="224" mass="23199">MATTKTALQPVQRNTEERLALQVHRIEQRLTDWGVLAEAGYTEPDTSEIRADLAAAMQSPGAQLAVSCWRGFWRVAAGAALSACVLTLAGCGGGGGDDAEPAPMAPARANQIRAGLVGQPVGTLSPVSLAEAITQDVVISHRPGPPGTLAAAADAARADCEGAQKAARPCVIVSTAIDGQGAQVGKWLAADSMRVTFCDLTRSTALELDTERCAAIALASWRIR</sequence>
<dbReference type="Proteomes" id="UP000026714">
    <property type="component" value="Unassembled WGS sequence"/>
</dbReference>
<dbReference type="AlphaFoldDB" id="A0A059KRB9"/>